<protein>
    <submittedName>
        <fullName evidence="1">Uncharacterized protein</fullName>
    </submittedName>
</protein>
<gene>
    <name evidence="1" type="ORF">GCM10008111_19400</name>
</gene>
<proteinExistence type="predicted"/>
<dbReference type="EMBL" id="BMYR01000007">
    <property type="protein sequence ID" value="GGW63464.1"/>
    <property type="molecule type" value="Genomic_DNA"/>
</dbReference>
<organism evidence="1 2">
    <name type="scientific">Alishewanella tabrizica</name>
    <dbReference type="NCBI Taxonomy" id="671278"/>
    <lineage>
        <taxon>Bacteria</taxon>
        <taxon>Pseudomonadati</taxon>
        <taxon>Pseudomonadota</taxon>
        <taxon>Gammaproteobacteria</taxon>
        <taxon>Alteromonadales</taxon>
        <taxon>Alteromonadaceae</taxon>
        <taxon>Alishewanella</taxon>
    </lineage>
</organism>
<evidence type="ECO:0000313" key="1">
    <source>
        <dbReference type="EMBL" id="GGW63464.1"/>
    </source>
</evidence>
<evidence type="ECO:0000313" key="2">
    <source>
        <dbReference type="Proteomes" id="UP000634667"/>
    </source>
</evidence>
<dbReference type="Proteomes" id="UP000634667">
    <property type="component" value="Unassembled WGS sequence"/>
</dbReference>
<dbReference type="RefSeq" id="WP_189482963.1">
    <property type="nucleotide sequence ID" value="NZ_BMYR01000007.1"/>
</dbReference>
<accession>A0ABQ2WMZ4</accession>
<sequence>MSSKNDALTSDEEVGLSKLHKLQQNLLDNFASPNVDLVSYSTEFTDIDLVEMLRACSVEEQALLLQEQLVWFENMIILIKRDRENIAAELEKIQLAKKVKASYHSVQKG</sequence>
<comment type="caution">
    <text evidence="1">The sequence shown here is derived from an EMBL/GenBank/DDBJ whole genome shotgun (WGS) entry which is preliminary data.</text>
</comment>
<keyword evidence="2" id="KW-1185">Reference proteome</keyword>
<name>A0ABQ2WMZ4_9ALTE</name>
<reference evidence="2" key="1">
    <citation type="journal article" date="2019" name="Int. J. Syst. Evol. Microbiol.">
        <title>The Global Catalogue of Microorganisms (GCM) 10K type strain sequencing project: providing services to taxonomists for standard genome sequencing and annotation.</title>
        <authorList>
            <consortium name="The Broad Institute Genomics Platform"/>
            <consortium name="The Broad Institute Genome Sequencing Center for Infectious Disease"/>
            <person name="Wu L."/>
            <person name="Ma J."/>
        </authorList>
    </citation>
    <scope>NUCLEOTIDE SEQUENCE [LARGE SCALE GENOMIC DNA]</scope>
    <source>
        <strain evidence="2">KCTC 23723</strain>
    </source>
</reference>